<gene>
    <name evidence="1" type="ORF">GUJ93_ZPchr0002g22979</name>
</gene>
<protein>
    <submittedName>
        <fullName evidence="1">Uncharacterized protein</fullName>
    </submittedName>
</protein>
<name>A0A8J5S2N6_ZIZPA</name>
<sequence>MPFLCATDKAAPTNPHVAFICKHMFWFEPYLRNACKRFMRGPSSSRLAFEKTKRRCECDRRGGIICGERSPVMAADVGRSRARDKATSVTRVSVPFVARVFGDPSFASIHCLLGCGAAPAASSKPVAASSKPAAASSG</sequence>
<organism evidence="1 2">
    <name type="scientific">Zizania palustris</name>
    <name type="common">Northern wild rice</name>
    <dbReference type="NCBI Taxonomy" id="103762"/>
    <lineage>
        <taxon>Eukaryota</taxon>
        <taxon>Viridiplantae</taxon>
        <taxon>Streptophyta</taxon>
        <taxon>Embryophyta</taxon>
        <taxon>Tracheophyta</taxon>
        <taxon>Spermatophyta</taxon>
        <taxon>Magnoliopsida</taxon>
        <taxon>Liliopsida</taxon>
        <taxon>Poales</taxon>
        <taxon>Poaceae</taxon>
        <taxon>BOP clade</taxon>
        <taxon>Oryzoideae</taxon>
        <taxon>Oryzeae</taxon>
        <taxon>Zizaniinae</taxon>
        <taxon>Zizania</taxon>
    </lineage>
</organism>
<dbReference type="AlphaFoldDB" id="A0A8J5S2N6"/>
<evidence type="ECO:0000313" key="2">
    <source>
        <dbReference type="Proteomes" id="UP000729402"/>
    </source>
</evidence>
<comment type="caution">
    <text evidence="1">The sequence shown here is derived from an EMBL/GenBank/DDBJ whole genome shotgun (WGS) entry which is preliminary data.</text>
</comment>
<dbReference type="EMBL" id="JAAALK010000287">
    <property type="protein sequence ID" value="KAG8060027.1"/>
    <property type="molecule type" value="Genomic_DNA"/>
</dbReference>
<dbReference type="Proteomes" id="UP000729402">
    <property type="component" value="Unassembled WGS sequence"/>
</dbReference>
<reference evidence="1" key="2">
    <citation type="submission" date="2021-02" db="EMBL/GenBank/DDBJ databases">
        <authorList>
            <person name="Kimball J.A."/>
            <person name="Haas M.W."/>
            <person name="Macchietto M."/>
            <person name="Kono T."/>
            <person name="Duquette J."/>
            <person name="Shao M."/>
        </authorList>
    </citation>
    <scope>NUCLEOTIDE SEQUENCE</scope>
    <source>
        <tissue evidence="1">Fresh leaf tissue</tissue>
    </source>
</reference>
<reference evidence="1" key="1">
    <citation type="journal article" date="2021" name="bioRxiv">
        <title>Whole Genome Assembly and Annotation of Northern Wild Rice, Zizania palustris L., Supports a Whole Genome Duplication in the Zizania Genus.</title>
        <authorList>
            <person name="Haas M."/>
            <person name="Kono T."/>
            <person name="Macchietto M."/>
            <person name="Millas R."/>
            <person name="McGilp L."/>
            <person name="Shao M."/>
            <person name="Duquette J."/>
            <person name="Hirsch C.N."/>
            <person name="Kimball J."/>
        </authorList>
    </citation>
    <scope>NUCLEOTIDE SEQUENCE</scope>
    <source>
        <tissue evidence="1">Fresh leaf tissue</tissue>
    </source>
</reference>
<keyword evidence="2" id="KW-1185">Reference proteome</keyword>
<proteinExistence type="predicted"/>
<evidence type="ECO:0000313" key="1">
    <source>
        <dbReference type="EMBL" id="KAG8060027.1"/>
    </source>
</evidence>
<accession>A0A8J5S2N6</accession>